<reference evidence="3" key="1">
    <citation type="journal article" date="2019" name="Int. J. Syst. Evol. Microbiol.">
        <title>The Global Catalogue of Microorganisms (GCM) 10K type strain sequencing project: providing services to taxonomists for standard genome sequencing and annotation.</title>
        <authorList>
            <consortium name="The Broad Institute Genomics Platform"/>
            <consortium name="The Broad Institute Genome Sequencing Center for Infectious Disease"/>
            <person name="Wu L."/>
            <person name="Ma J."/>
        </authorList>
    </citation>
    <scope>NUCLEOTIDE SEQUENCE [LARGE SCALE GENOMIC DNA]</scope>
    <source>
        <strain evidence="3">CGMCC 1.16226</strain>
    </source>
</reference>
<dbReference type="InterPro" id="IPR024311">
    <property type="entry name" value="Lipocalin-like"/>
</dbReference>
<dbReference type="RefSeq" id="WP_379022406.1">
    <property type="nucleotide sequence ID" value="NZ_JBHUGY010000034.1"/>
</dbReference>
<evidence type="ECO:0000259" key="1">
    <source>
        <dbReference type="Pfam" id="PF13924"/>
    </source>
</evidence>
<name>A0ABW4WIR3_9HYPH</name>
<accession>A0ABW4WIR3</accession>
<dbReference type="Pfam" id="PF13924">
    <property type="entry name" value="Lipocalin_5"/>
    <property type="match status" value="1"/>
</dbReference>
<organism evidence="2 3">
    <name type="scientific">Mesorhizobium calcicola</name>
    <dbReference type="NCBI Taxonomy" id="1300310"/>
    <lineage>
        <taxon>Bacteria</taxon>
        <taxon>Pseudomonadati</taxon>
        <taxon>Pseudomonadota</taxon>
        <taxon>Alphaproteobacteria</taxon>
        <taxon>Hyphomicrobiales</taxon>
        <taxon>Phyllobacteriaceae</taxon>
        <taxon>Mesorhizobium</taxon>
    </lineage>
</organism>
<protein>
    <submittedName>
        <fullName evidence="2">Lipocalin-like domain-containing protein</fullName>
    </submittedName>
</protein>
<gene>
    <name evidence="2" type="ORF">ACFSQT_22950</name>
</gene>
<dbReference type="EMBL" id="JBHUGY010000034">
    <property type="protein sequence ID" value="MFD2055815.1"/>
    <property type="molecule type" value="Genomic_DNA"/>
</dbReference>
<comment type="caution">
    <text evidence="2">The sequence shown here is derived from an EMBL/GenBank/DDBJ whole genome shotgun (WGS) entry which is preliminary data.</text>
</comment>
<proteinExistence type="predicted"/>
<evidence type="ECO:0000313" key="3">
    <source>
        <dbReference type="Proteomes" id="UP001597349"/>
    </source>
</evidence>
<keyword evidence="3" id="KW-1185">Reference proteome</keyword>
<dbReference type="Proteomes" id="UP001597349">
    <property type="component" value="Unassembled WGS sequence"/>
</dbReference>
<evidence type="ECO:0000313" key="2">
    <source>
        <dbReference type="EMBL" id="MFD2055815.1"/>
    </source>
</evidence>
<sequence length="155" mass="16544">MATVTGTSGQGAADIETIGRLAGAWRLAAIELPQADGTTTESNAVGLLVLTAHGHMAIQVRNLDASVPDNAYSSGGYEASYGTIMLDPVSSTFVYHVDGALVQDLVGQDLPRAYRVVGDQLILTSTRDEEVWRVVWRRARQNGQSADEAVKERAS</sequence>
<feature type="domain" description="Lipocalin-like" evidence="1">
    <location>
        <begin position="23"/>
        <end position="127"/>
    </location>
</feature>